<evidence type="ECO:0000256" key="4">
    <source>
        <dbReference type="ARBA" id="ARBA00023002"/>
    </source>
</evidence>
<organism evidence="7 8">
    <name type="scientific">Alkalispirochaeta sphaeroplastigenens</name>
    <dbReference type="NCBI Taxonomy" id="1187066"/>
    <lineage>
        <taxon>Bacteria</taxon>
        <taxon>Pseudomonadati</taxon>
        <taxon>Spirochaetota</taxon>
        <taxon>Spirochaetia</taxon>
        <taxon>Spirochaetales</taxon>
        <taxon>Spirochaetaceae</taxon>
        <taxon>Alkalispirochaeta</taxon>
    </lineage>
</organism>
<sequence length="498" mass="55560">MAAVKKAGNALIIGAGLGGLAAALELASRGWRVQVLDQRSGPGGKAFTERLGPYRFDTGPSLLTLLPVFDELFALTGADREAYFGARPLEEIARYFWPDGTALRSFSSPRTLADSFSRAGIARTREVLAYLEHSRKLYERSTPLFLYDTIDPRSLWRRPALWPRLLGILGLDTGRTLHEVHRSFFRDSRARQFFDRYATYNGSNPYEAPGTLALIPHVEYGLGAWAPEGGIYTIPLAMERRAREMGVEFCYACTVESLAPPAGEGGGWIAETSRGSFEADVLFSNIDPQGFYGLLGDPPRTRRYQVEDSRLSSSALVFYWGLGNTYPQTGLHNIFFGSDYPGEFRSIFQDRQVPEDPTIYVNITAKYVPGDAPEGSENWFVLVNAPPRGEQNWDEVVPAVRERVIASLERRLDRDIGRYIQEESWLAPPGIEELTGSYRGSLYGPSSNHWKSAFLRHPNKSSLYRHLYFCGGSAHPGGGMPLVVLSGRLAVRELLRSW</sequence>
<dbReference type="GO" id="GO:0016491">
    <property type="term" value="F:oxidoreductase activity"/>
    <property type="evidence" value="ECO:0007669"/>
    <property type="project" value="UniProtKB-KW"/>
</dbReference>
<evidence type="ECO:0000259" key="6">
    <source>
        <dbReference type="Pfam" id="PF01593"/>
    </source>
</evidence>
<evidence type="ECO:0000313" key="8">
    <source>
        <dbReference type="Proteomes" id="UP000237350"/>
    </source>
</evidence>
<evidence type="ECO:0000256" key="5">
    <source>
        <dbReference type="RuleBase" id="RU362075"/>
    </source>
</evidence>
<dbReference type="RefSeq" id="WP_181015428.1">
    <property type="nucleotide sequence ID" value="NZ_LPWH01000062.1"/>
</dbReference>
<keyword evidence="4 5" id="KW-0560">Oxidoreductase</keyword>
<evidence type="ECO:0000256" key="3">
    <source>
        <dbReference type="ARBA" id="ARBA00022746"/>
    </source>
</evidence>
<dbReference type="AlphaFoldDB" id="A0A2S4JS18"/>
<dbReference type="Proteomes" id="UP000237350">
    <property type="component" value="Unassembled WGS sequence"/>
</dbReference>
<dbReference type="NCBIfam" id="TIGR02734">
    <property type="entry name" value="crtI_fam"/>
    <property type="match status" value="1"/>
</dbReference>
<gene>
    <name evidence="7" type="ORF">AU468_06750</name>
</gene>
<accession>A0A2S4JS18</accession>
<comment type="pathway">
    <text evidence="1 5">Carotenoid biosynthesis.</text>
</comment>
<dbReference type="PANTHER" id="PTHR43734:SF7">
    <property type="entry name" value="4,4'-DIAPONEUROSPORENE OXYGENASE"/>
    <property type="match status" value="1"/>
</dbReference>
<dbReference type="PANTHER" id="PTHR43734">
    <property type="entry name" value="PHYTOENE DESATURASE"/>
    <property type="match status" value="1"/>
</dbReference>
<comment type="similarity">
    <text evidence="2 5">Belongs to the carotenoid/retinoid oxidoreductase family.</text>
</comment>
<dbReference type="Gene3D" id="3.50.50.60">
    <property type="entry name" value="FAD/NAD(P)-binding domain"/>
    <property type="match status" value="2"/>
</dbReference>
<dbReference type="InterPro" id="IPR036188">
    <property type="entry name" value="FAD/NAD-bd_sf"/>
</dbReference>
<name>A0A2S4JS18_9SPIO</name>
<keyword evidence="3 5" id="KW-0125">Carotenoid biosynthesis</keyword>
<evidence type="ECO:0000313" key="7">
    <source>
        <dbReference type="EMBL" id="POR02282.1"/>
    </source>
</evidence>
<comment type="caution">
    <text evidence="7">The sequence shown here is derived from an EMBL/GenBank/DDBJ whole genome shotgun (WGS) entry which is preliminary data.</text>
</comment>
<feature type="domain" description="Amine oxidase" evidence="6">
    <location>
        <begin position="17"/>
        <end position="495"/>
    </location>
</feature>
<dbReference type="GO" id="GO:0016117">
    <property type="term" value="P:carotenoid biosynthetic process"/>
    <property type="evidence" value="ECO:0007669"/>
    <property type="project" value="UniProtKB-KW"/>
</dbReference>
<reference evidence="8" key="1">
    <citation type="submission" date="2015-12" db="EMBL/GenBank/DDBJ databases">
        <authorList>
            <person name="Lodha T.D."/>
            <person name="Chintalapati S."/>
            <person name="Chintalapati V.R."/>
            <person name="Sravanthi T."/>
        </authorList>
    </citation>
    <scope>NUCLEOTIDE SEQUENCE [LARGE SCALE GENOMIC DNA]</scope>
    <source>
        <strain evidence="8">JC133</strain>
    </source>
</reference>
<keyword evidence="8" id="KW-1185">Reference proteome</keyword>
<proteinExistence type="inferred from homology"/>
<dbReference type="EMBL" id="LPWH01000062">
    <property type="protein sequence ID" value="POR02282.1"/>
    <property type="molecule type" value="Genomic_DNA"/>
</dbReference>
<evidence type="ECO:0000256" key="1">
    <source>
        <dbReference type="ARBA" id="ARBA00004829"/>
    </source>
</evidence>
<evidence type="ECO:0000256" key="2">
    <source>
        <dbReference type="ARBA" id="ARBA00006046"/>
    </source>
</evidence>
<dbReference type="InterPro" id="IPR014105">
    <property type="entry name" value="Carotenoid/retinoid_OxRdtase"/>
</dbReference>
<protein>
    <recommendedName>
        <fullName evidence="6">Amine oxidase domain-containing protein</fullName>
    </recommendedName>
</protein>
<dbReference type="Pfam" id="PF01593">
    <property type="entry name" value="Amino_oxidase"/>
    <property type="match status" value="1"/>
</dbReference>
<dbReference type="InterPro" id="IPR002937">
    <property type="entry name" value="Amino_oxidase"/>
</dbReference>
<dbReference type="SUPFAM" id="SSF51905">
    <property type="entry name" value="FAD/NAD(P)-binding domain"/>
    <property type="match status" value="1"/>
</dbReference>